<comment type="caution">
    <text evidence="2">The sequence shown here is derived from an EMBL/GenBank/DDBJ whole genome shotgun (WGS) entry which is preliminary data.</text>
</comment>
<feature type="region of interest" description="Disordered" evidence="1">
    <location>
        <begin position="119"/>
        <end position="143"/>
    </location>
</feature>
<accession>A0ABV0J3M2</accession>
<feature type="compositionally biased region" description="Polar residues" evidence="1">
    <location>
        <begin position="119"/>
        <end position="129"/>
    </location>
</feature>
<evidence type="ECO:0008006" key="4">
    <source>
        <dbReference type="Google" id="ProtNLM"/>
    </source>
</evidence>
<proteinExistence type="predicted"/>
<reference evidence="2 3" key="1">
    <citation type="submission" date="2022-04" db="EMBL/GenBank/DDBJ databases">
        <title>Positive selection, recombination, and allopatry shape intraspecific diversity of widespread and dominant cyanobacteria.</title>
        <authorList>
            <person name="Wei J."/>
            <person name="Shu W."/>
            <person name="Hu C."/>
        </authorList>
    </citation>
    <scope>NUCLEOTIDE SEQUENCE [LARGE SCALE GENOMIC DNA]</scope>
    <source>
        <strain evidence="2 3">GB2-A4</strain>
    </source>
</reference>
<keyword evidence="3" id="KW-1185">Reference proteome</keyword>
<gene>
    <name evidence="2" type="ORF">NC998_04670</name>
</gene>
<dbReference type="EMBL" id="JAMPKM010000002">
    <property type="protein sequence ID" value="MEP0816384.1"/>
    <property type="molecule type" value="Genomic_DNA"/>
</dbReference>
<protein>
    <recommendedName>
        <fullName evidence="4">Low temperature-induced protein</fullName>
    </recommendedName>
</protein>
<name>A0ABV0J3M2_9CYAN</name>
<evidence type="ECO:0000313" key="2">
    <source>
        <dbReference type="EMBL" id="MEP0816384.1"/>
    </source>
</evidence>
<evidence type="ECO:0000313" key="3">
    <source>
        <dbReference type="Proteomes" id="UP001464891"/>
    </source>
</evidence>
<evidence type="ECO:0000256" key="1">
    <source>
        <dbReference type="SAM" id="MobiDB-lite"/>
    </source>
</evidence>
<organism evidence="2 3">
    <name type="scientific">Trichocoleus desertorum GB2-A4</name>
    <dbReference type="NCBI Taxonomy" id="2933944"/>
    <lineage>
        <taxon>Bacteria</taxon>
        <taxon>Bacillati</taxon>
        <taxon>Cyanobacteriota</taxon>
        <taxon>Cyanophyceae</taxon>
        <taxon>Leptolyngbyales</taxon>
        <taxon>Trichocoleusaceae</taxon>
        <taxon>Trichocoleus</taxon>
    </lineage>
</organism>
<dbReference type="Proteomes" id="UP001464891">
    <property type="component" value="Unassembled WGS sequence"/>
</dbReference>
<dbReference type="RefSeq" id="WP_190434389.1">
    <property type="nucleotide sequence ID" value="NZ_JAMPKM010000002.1"/>
</dbReference>
<sequence>MIRVIRRLQQIQLRQVLSAFLVGMTFFLSAALGQISYIPSAQAAATPEAAQYNPDGNSTGTASGIQIDTKNSKKNLQANTKEAGGFVGAIKDAAENVTEKLNLNEPLPESTKEFLDSVTNDPAEATQNGLKDAAAFPQGGYSH</sequence>